<dbReference type="InterPro" id="IPR010502">
    <property type="entry name" value="Carb-bd_dom_fam9"/>
</dbReference>
<protein>
    <recommendedName>
        <fullName evidence="2">Carbohydrate-binding domain-containing protein</fullName>
    </recommendedName>
</protein>
<dbReference type="Gene3D" id="2.60.40.1190">
    <property type="match status" value="1"/>
</dbReference>
<dbReference type="RefSeq" id="WP_145207370.1">
    <property type="nucleotide sequence ID" value="NZ_CP036432.1"/>
</dbReference>
<proteinExistence type="predicted"/>
<evidence type="ECO:0000256" key="1">
    <source>
        <dbReference type="SAM" id="SignalP"/>
    </source>
</evidence>
<evidence type="ECO:0000313" key="4">
    <source>
        <dbReference type="Proteomes" id="UP000318081"/>
    </source>
</evidence>
<reference evidence="3 4" key="1">
    <citation type="submission" date="2019-02" db="EMBL/GenBank/DDBJ databases">
        <title>Deep-cultivation of Planctomycetes and their phenomic and genomic characterization uncovers novel biology.</title>
        <authorList>
            <person name="Wiegand S."/>
            <person name="Jogler M."/>
            <person name="Boedeker C."/>
            <person name="Pinto D."/>
            <person name="Vollmers J."/>
            <person name="Rivas-Marin E."/>
            <person name="Kohn T."/>
            <person name="Peeters S.H."/>
            <person name="Heuer A."/>
            <person name="Rast P."/>
            <person name="Oberbeckmann S."/>
            <person name="Bunk B."/>
            <person name="Jeske O."/>
            <person name="Meyerdierks A."/>
            <person name="Storesund J.E."/>
            <person name="Kallscheuer N."/>
            <person name="Luecker S."/>
            <person name="Lage O.M."/>
            <person name="Pohl T."/>
            <person name="Merkel B.J."/>
            <person name="Hornburger P."/>
            <person name="Mueller R.-W."/>
            <person name="Bruemmer F."/>
            <person name="Labrenz M."/>
            <person name="Spormann A.M."/>
            <person name="Op den Camp H."/>
            <person name="Overmann J."/>
            <person name="Amann R."/>
            <person name="Jetten M.S.M."/>
            <person name="Mascher T."/>
            <person name="Medema M.H."/>
            <person name="Devos D.P."/>
            <person name="Kaster A.-K."/>
            <person name="Ovreas L."/>
            <person name="Rohde M."/>
            <person name="Galperin M.Y."/>
            <person name="Jogler C."/>
        </authorList>
    </citation>
    <scope>NUCLEOTIDE SEQUENCE [LARGE SCALE GENOMIC DNA]</scope>
    <source>
        <strain evidence="3 4">TBK1r</strain>
    </source>
</reference>
<organism evidence="3 4">
    <name type="scientific">Stieleria magnilauensis</name>
    <dbReference type="NCBI Taxonomy" id="2527963"/>
    <lineage>
        <taxon>Bacteria</taxon>
        <taxon>Pseudomonadati</taxon>
        <taxon>Planctomycetota</taxon>
        <taxon>Planctomycetia</taxon>
        <taxon>Pirellulales</taxon>
        <taxon>Pirellulaceae</taxon>
        <taxon>Stieleria</taxon>
    </lineage>
</organism>
<feature type="signal peptide" evidence="1">
    <location>
        <begin position="1"/>
        <end position="31"/>
    </location>
</feature>
<feature type="domain" description="Carbohydrate-binding" evidence="2">
    <location>
        <begin position="48"/>
        <end position="132"/>
    </location>
</feature>
<gene>
    <name evidence="3" type="ORF">TBK1r_05140</name>
</gene>
<keyword evidence="4" id="KW-1185">Reference proteome</keyword>
<name>A0ABX5XKV3_9BACT</name>
<evidence type="ECO:0000259" key="2">
    <source>
        <dbReference type="Pfam" id="PF06452"/>
    </source>
</evidence>
<keyword evidence="1" id="KW-0732">Signal</keyword>
<sequence>MTLKNRNACTPAIWLLVIAALHVLVPPPSRADEPAPTMNVNRCDDFTVNGKGDAAAWDSADWVSLNRRAEGSHDYTSRIKMLYSATGVYVLFDGSDQTLTATMNEDFMDLWNEDVYECFFWPHEEDPVYFEYEISPLGFELPILIPNLDGRFLGWRPWHYEGDRKIQKAVSASGGKNESMATVTGWRAEVFIPYALLKPLRNLPPKPGTRWRANFYRVDYDRQKTTQWDWARVGESFHEFKKFGTLVFQ</sequence>
<dbReference type="SUPFAM" id="SSF49344">
    <property type="entry name" value="CBD9-like"/>
    <property type="match status" value="1"/>
</dbReference>
<dbReference type="Proteomes" id="UP000318081">
    <property type="component" value="Chromosome"/>
</dbReference>
<evidence type="ECO:0000313" key="3">
    <source>
        <dbReference type="EMBL" id="QDV81595.1"/>
    </source>
</evidence>
<dbReference type="EMBL" id="CP036432">
    <property type="protein sequence ID" value="QDV81595.1"/>
    <property type="molecule type" value="Genomic_DNA"/>
</dbReference>
<dbReference type="Pfam" id="PF06452">
    <property type="entry name" value="CBM9_1"/>
    <property type="match status" value="1"/>
</dbReference>
<dbReference type="CDD" id="cd09620">
    <property type="entry name" value="CBM9_like_3"/>
    <property type="match status" value="1"/>
</dbReference>
<feature type="chain" id="PRO_5045776379" description="Carbohydrate-binding domain-containing protein" evidence="1">
    <location>
        <begin position="32"/>
        <end position="249"/>
    </location>
</feature>
<accession>A0ABX5XKV3</accession>